<keyword evidence="4" id="KW-0238">DNA-binding</keyword>
<dbReference type="SUPFAM" id="SSF88946">
    <property type="entry name" value="Sigma2 domain of RNA polymerase sigma factors"/>
    <property type="match status" value="1"/>
</dbReference>
<evidence type="ECO:0000313" key="9">
    <source>
        <dbReference type="Proteomes" id="UP000578819"/>
    </source>
</evidence>
<evidence type="ECO:0000256" key="2">
    <source>
        <dbReference type="ARBA" id="ARBA00023015"/>
    </source>
</evidence>
<dbReference type="PANTHER" id="PTHR43133:SF8">
    <property type="entry name" value="RNA POLYMERASE SIGMA FACTOR HI_1459-RELATED"/>
    <property type="match status" value="1"/>
</dbReference>
<comment type="caution">
    <text evidence="8">The sequence shown here is derived from an EMBL/GenBank/DDBJ whole genome shotgun (WGS) entry which is preliminary data.</text>
</comment>
<dbReference type="NCBIfam" id="TIGR02937">
    <property type="entry name" value="sigma70-ECF"/>
    <property type="match status" value="1"/>
</dbReference>
<dbReference type="InterPro" id="IPR039425">
    <property type="entry name" value="RNA_pol_sigma-70-like"/>
</dbReference>
<dbReference type="InterPro" id="IPR013324">
    <property type="entry name" value="RNA_pol_sigma_r3/r4-like"/>
</dbReference>
<dbReference type="Gene3D" id="1.10.1740.10">
    <property type="match status" value="1"/>
</dbReference>
<dbReference type="EMBL" id="JACHJW010000001">
    <property type="protein sequence ID" value="MBB4962034.1"/>
    <property type="molecule type" value="Genomic_DNA"/>
</dbReference>
<dbReference type="InterPro" id="IPR007627">
    <property type="entry name" value="RNA_pol_sigma70_r2"/>
</dbReference>
<evidence type="ECO:0000259" key="7">
    <source>
        <dbReference type="Pfam" id="PF08281"/>
    </source>
</evidence>
<dbReference type="GO" id="GO:0003677">
    <property type="term" value="F:DNA binding"/>
    <property type="evidence" value="ECO:0007669"/>
    <property type="project" value="UniProtKB-KW"/>
</dbReference>
<organism evidence="8 9">
    <name type="scientific">Micromonospora polyrhachis</name>
    <dbReference type="NCBI Taxonomy" id="1282883"/>
    <lineage>
        <taxon>Bacteria</taxon>
        <taxon>Bacillati</taxon>
        <taxon>Actinomycetota</taxon>
        <taxon>Actinomycetes</taxon>
        <taxon>Micromonosporales</taxon>
        <taxon>Micromonosporaceae</taxon>
        <taxon>Micromonospora</taxon>
    </lineage>
</organism>
<dbReference type="RefSeq" id="WP_221449225.1">
    <property type="nucleotide sequence ID" value="NZ_JACHJW010000001.1"/>
</dbReference>
<protein>
    <submittedName>
        <fullName evidence="8">RNA polymerase sigma-70 factor (ECF subfamily)</fullName>
    </submittedName>
</protein>
<dbReference type="AlphaFoldDB" id="A0A7W7SW49"/>
<dbReference type="SUPFAM" id="SSF88659">
    <property type="entry name" value="Sigma3 and sigma4 domains of RNA polymerase sigma factors"/>
    <property type="match status" value="1"/>
</dbReference>
<accession>A0A7W7SW49</accession>
<dbReference type="InterPro" id="IPR013325">
    <property type="entry name" value="RNA_pol_sigma_r2"/>
</dbReference>
<dbReference type="Gene3D" id="1.10.10.10">
    <property type="entry name" value="Winged helix-like DNA-binding domain superfamily/Winged helix DNA-binding domain"/>
    <property type="match status" value="1"/>
</dbReference>
<keyword evidence="3" id="KW-0731">Sigma factor</keyword>
<comment type="similarity">
    <text evidence="1">Belongs to the sigma-70 factor family. ECF subfamily.</text>
</comment>
<evidence type="ECO:0000256" key="3">
    <source>
        <dbReference type="ARBA" id="ARBA00023082"/>
    </source>
</evidence>
<dbReference type="InterPro" id="IPR013249">
    <property type="entry name" value="RNA_pol_sigma70_r4_t2"/>
</dbReference>
<name>A0A7W7SW49_9ACTN</name>
<dbReference type="GO" id="GO:0016987">
    <property type="term" value="F:sigma factor activity"/>
    <property type="evidence" value="ECO:0007669"/>
    <property type="project" value="UniProtKB-KW"/>
</dbReference>
<evidence type="ECO:0000256" key="5">
    <source>
        <dbReference type="ARBA" id="ARBA00023163"/>
    </source>
</evidence>
<gene>
    <name evidence="8" type="ORF">FHR38_005767</name>
</gene>
<dbReference type="Pfam" id="PF04542">
    <property type="entry name" value="Sigma70_r2"/>
    <property type="match status" value="1"/>
</dbReference>
<keyword evidence="2" id="KW-0805">Transcription regulation</keyword>
<feature type="domain" description="RNA polymerase sigma-70 region 2" evidence="6">
    <location>
        <begin position="1"/>
        <end position="65"/>
    </location>
</feature>
<feature type="domain" description="RNA polymerase sigma factor 70 region 4 type 2" evidence="7">
    <location>
        <begin position="94"/>
        <end position="145"/>
    </location>
</feature>
<evidence type="ECO:0000256" key="4">
    <source>
        <dbReference type="ARBA" id="ARBA00023125"/>
    </source>
</evidence>
<reference evidence="8 9" key="1">
    <citation type="submission" date="2020-08" db="EMBL/GenBank/DDBJ databases">
        <title>Sequencing the genomes of 1000 actinobacteria strains.</title>
        <authorList>
            <person name="Klenk H.-P."/>
        </authorList>
    </citation>
    <scope>NUCLEOTIDE SEQUENCE [LARGE SCALE GENOMIC DNA]</scope>
    <source>
        <strain evidence="8 9">DSM 45886</strain>
    </source>
</reference>
<dbReference type="InterPro" id="IPR014284">
    <property type="entry name" value="RNA_pol_sigma-70_dom"/>
</dbReference>
<dbReference type="InterPro" id="IPR036388">
    <property type="entry name" value="WH-like_DNA-bd_sf"/>
</dbReference>
<sequence>MFESSYHLVLRYCYRRVGDVEHARELTQETFIVAWRRRGDMSTVPVSWLYGVARRVLADHWRAGRARPVTVPLADTLDACGLDGSFDVVELAQDLRGAFRRLSESDREVLRLVTWENLDLAGVAQALDCGRAAAAVRLFRARQRLARLLDAPAAAESTRRSRAPVRGGTR</sequence>
<keyword evidence="9" id="KW-1185">Reference proteome</keyword>
<evidence type="ECO:0000259" key="6">
    <source>
        <dbReference type="Pfam" id="PF04542"/>
    </source>
</evidence>
<keyword evidence="5" id="KW-0804">Transcription</keyword>
<dbReference type="Proteomes" id="UP000578819">
    <property type="component" value="Unassembled WGS sequence"/>
</dbReference>
<evidence type="ECO:0000256" key="1">
    <source>
        <dbReference type="ARBA" id="ARBA00010641"/>
    </source>
</evidence>
<proteinExistence type="inferred from homology"/>
<dbReference type="GO" id="GO:0006352">
    <property type="term" value="P:DNA-templated transcription initiation"/>
    <property type="evidence" value="ECO:0007669"/>
    <property type="project" value="InterPro"/>
</dbReference>
<dbReference type="Pfam" id="PF08281">
    <property type="entry name" value="Sigma70_r4_2"/>
    <property type="match status" value="1"/>
</dbReference>
<evidence type="ECO:0000313" key="8">
    <source>
        <dbReference type="EMBL" id="MBB4962034.1"/>
    </source>
</evidence>
<dbReference type="PANTHER" id="PTHR43133">
    <property type="entry name" value="RNA POLYMERASE ECF-TYPE SIGMA FACTO"/>
    <property type="match status" value="1"/>
</dbReference>